<dbReference type="Proteomes" id="UP000657372">
    <property type="component" value="Unassembled WGS sequence"/>
</dbReference>
<comment type="caution">
    <text evidence="3">The sequence shown here is derived from an EMBL/GenBank/DDBJ whole genome shotgun (WGS) entry which is preliminary data.</text>
</comment>
<dbReference type="RefSeq" id="WP_175625477.1">
    <property type="nucleotide sequence ID" value="NZ_JADOEL010000002.1"/>
</dbReference>
<evidence type="ECO:0000313" key="4">
    <source>
        <dbReference type="Proteomes" id="UP000657372"/>
    </source>
</evidence>
<name>A0ABS0EPK7_9BURK</name>
<sequence length="240" mass="26078">MKKYARMVALLCALPALSHAQALVPAGKMFSNAFLDVRAPLTGDWMIAKSSQAELAFARPGEAVNESFIAQVSLFALPDFQGKREFEELVKQGVQADSPVERFKPVSADFEYTEQRGYPCVKYVGVTEDMKAKTATSATETVKLMLQFNSLYCQHPTVPGVGFMVGMSHRGDAVVEDLAKDAASFIEGVQVAKHTAKPPVVQTEAPNQVQPEVQPQAQPEVKPEAQPAVQPAEAEEEVRG</sequence>
<gene>
    <name evidence="3" type="ORF">IXC47_03660</name>
</gene>
<evidence type="ECO:0000256" key="2">
    <source>
        <dbReference type="SAM" id="SignalP"/>
    </source>
</evidence>
<keyword evidence="2" id="KW-0732">Signal</keyword>
<proteinExistence type="predicted"/>
<feature type="signal peptide" evidence="2">
    <location>
        <begin position="1"/>
        <end position="20"/>
    </location>
</feature>
<reference evidence="3 4" key="1">
    <citation type="submission" date="2020-11" db="EMBL/GenBank/DDBJ databases">
        <title>WGS of Herminiimonas contaminans strain Marseille-Q4544 isolated from planarians Schmidtea mediterranea.</title>
        <authorList>
            <person name="Kangale L."/>
        </authorList>
    </citation>
    <scope>NUCLEOTIDE SEQUENCE [LARGE SCALE GENOMIC DNA]</scope>
    <source>
        <strain evidence="3 4">Marseille-Q4544</strain>
    </source>
</reference>
<dbReference type="EMBL" id="JADOEL010000002">
    <property type="protein sequence ID" value="MBF8176776.1"/>
    <property type="molecule type" value="Genomic_DNA"/>
</dbReference>
<evidence type="ECO:0000313" key="3">
    <source>
        <dbReference type="EMBL" id="MBF8176776.1"/>
    </source>
</evidence>
<organism evidence="3 4">
    <name type="scientific">Herminiimonas contaminans</name>
    <dbReference type="NCBI Taxonomy" id="1111140"/>
    <lineage>
        <taxon>Bacteria</taxon>
        <taxon>Pseudomonadati</taxon>
        <taxon>Pseudomonadota</taxon>
        <taxon>Betaproteobacteria</taxon>
        <taxon>Burkholderiales</taxon>
        <taxon>Oxalobacteraceae</taxon>
        <taxon>Herminiimonas</taxon>
    </lineage>
</organism>
<accession>A0ABS0EPK7</accession>
<feature type="chain" id="PRO_5045637934" description="Polyisoprenoid-binding protein YceI" evidence="2">
    <location>
        <begin position="21"/>
        <end position="240"/>
    </location>
</feature>
<protein>
    <recommendedName>
        <fullName evidence="5">Polyisoprenoid-binding protein YceI</fullName>
    </recommendedName>
</protein>
<feature type="compositionally biased region" description="Low complexity" evidence="1">
    <location>
        <begin position="204"/>
        <end position="232"/>
    </location>
</feature>
<keyword evidence="4" id="KW-1185">Reference proteome</keyword>
<evidence type="ECO:0008006" key="5">
    <source>
        <dbReference type="Google" id="ProtNLM"/>
    </source>
</evidence>
<feature type="region of interest" description="Disordered" evidence="1">
    <location>
        <begin position="199"/>
        <end position="240"/>
    </location>
</feature>
<evidence type="ECO:0000256" key="1">
    <source>
        <dbReference type="SAM" id="MobiDB-lite"/>
    </source>
</evidence>